<dbReference type="EMBL" id="GG745348">
    <property type="protein sequence ID" value="KNE65637.1"/>
    <property type="molecule type" value="Genomic_DNA"/>
</dbReference>
<dbReference type="InterPro" id="IPR052441">
    <property type="entry name" value="Armadillo-Ser/Thr_Kinase"/>
</dbReference>
<dbReference type="InterPro" id="IPR000225">
    <property type="entry name" value="Armadillo"/>
</dbReference>
<dbReference type="SUPFAM" id="SSF48371">
    <property type="entry name" value="ARM repeat"/>
    <property type="match status" value="1"/>
</dbReference>
<dbReference type="eggNOG" id="KOG0167">
    <property type="taxonomic scope" value="Eukaryota"/>
</dbReference>
<keyword evidence="1" id="KW-0677">Repeat</keyword>
<protein>
    <recommendedName>
        <fullName evidence="4">UNC-45/Cro1/She4 central domain-containing protein</fullName>
    </recommendedName>
</protein>
<evidence type="ECO:0000313" key="3">
    <source>
        <dbReference type="Proteomes" id="UP000054350"/>
    </source>
</evidence>
<dbReference type="PANTHER" id="PTHR46618:SF1">
    <property type="entry name" value="ARMADILLO REPEAT-CONTAINING PROTEIN 3"/>
    <property type="match status" value="1"/>
</dbReference>
<proteinExistence type="predicted"/>
<evidence type="ECO:0008006" key="4">
    <source>
        <dbReference type="Google" id="ProtNLM"/>
    </source>
</evidence>
<evidence type="ECO:0000313" key="2">
    <source>
        <dbReference type="EMBL" id="KNE65637.1"/>
    </source>
</evidence>
<organism evidence="2 3">
    <name type="scientific">Allomyces macrogynus (strain ATCC 38327)</name>
    <name type="common">Allomyces javanicus var. macrogynus</name>
    <dbReference type="NCBI Taxonomy" id="578462"/>
    <lineage>
        <taxon>Eukaryota</taxon>
        <taxon>Fungi</taxon>
        <taxon>Fungi incertae sedis</taxon>
        <taxon>Blastocladiomycota</taxon>
        <taxon>Blastocladiomycetes</taxon>
        <taxon>Blastocladiales</taxon>
        <taxon>Blastocladiaceae</taxon>
        <taxon>Allomyces</taxon>
    </lineage>
</organism>
<gene>
    <name evidence="2" type="ORF">AMAG_09620</name>
</gene>
<dbReference type="Proteomes" id="UP000054350">
    <property type="component" value="Unassembled WGS sequence"/>
</dbReference>
<evidence type="ECO:0000256" key="1">
    <source>
        <dbReference type="ARBA" id="ARBA00022737"/>
    </source>
</evidence>
<name>A0A0L0ST06_ALLM3</name>
<sequence length="564" mass="58841">MPSAANNLSSSSGAAALLSTTTSSHVASLVDKVDLVVLQVGDVHSLLLLLKSPDVALCCTALDTITKYASDSKQHREYLQDNDLLITLVGILAKPPAPCDAAQLLTLKKHVAACLAATTNVEPMTPAMRHPSLVTALLNLAQSEDNVEVLDETWTALAHVAREYGTKNTIRQANGIKTLVTHMALPDPDVRRSATQALVVLADDFACRSDIRQLSGLPALLDGAASEYPEIQDLALTGLSKMAQDSACRVELRKLNGHKKLANLLVAATAAPTGTTPALATATPAGPLLAALASLLADVDMNAAMAGTPVAEAVSKLLGKEDAKTKRAAAHFLGTLGRVEANQASIRDTGGSTALLNGLSHPDPAVVAASASALHVILAQDSNEPEILKSNVYELLLQRMNDQDVREPVLLALSSCFLYGKLRARARINPLGLADLLRSTTASVTDPSTILVASAAATCLAHLSDDEGCRQELVRQDAVASLLQALQATTPPVAAIALALAKLMQEPAARAAFKTANGVDVTVKLLTQADTKHEWTANVCAMVASASRLGDSCRGLETVGGKVL</sequence>
<dbReference type="Gene3D" id="1.25.10.10">
    <property type="entry name" value="Leucine-rich Repeat Variant"/>
    <property type="match status" value="2"/>
</dbReference>
<reference evidence="2 3" key="1">
    <citation type="submission" date="2009-11" db="EMBL/GenBank/DDBJ databases">
        <title>Annotation of Allomyces macrogynus ATCC 38327.</title>
        <authorList>
            <consortium name="The Broad Institute Genome Sequencing Platform"/>
            <person name="Russ C."/>
            <person name="Cuomo C."/>
            <person name="Burger G."/>
            <person name="Gray M.W."/>
            <person name="Holland P.W.H."/>
            <person name="King N."/>
            <person name="Lang F.B.F."/>
            <person name="Roger A.J."/>
            <person name="Ruiz-Trillo I."/>
            <person name="Young S.K."/>
            <person name="Zeng Q."/>
            <person name="Gargeya S."/>
            <person name="Fitzgerald M."/>
            <person name="Haas B."/>
            <person name="Abouelleil A."/>
            <person name="Alvarado L."/>
            <person name="Arachchi H.M."/>
            <person name="Berlin A."/>
            <person name="Chapman S.B."/>
            <person name="Gearin G."/>
            <person name="Goldberg J."/>
            <person name="Griggs A."/>
            <person name="Gujja S."/>
            <person name="Hansen M."/>
            <person name="Heiman D."/>
            <person name="Howarth C."/>
            <person name="Larimer J."/>
            <person name="Lui A."/>
            <person name="MacDonald P.J.P."/>
            <person name="McCowen C."/>
            <person name="Montmayeur A."/>
            <person name="Murphy C."/>
            <person name="Neiman D."/>
            <person name="Pearson M."/>
            <person name="Priest M."/>
            <person name="Roberts A."/>
            <person name="Saif S."/>
            <person name="Shea T."/>
            <person name="Sisk P."/>
            <person name="Stolte C."/>
            <person name="Sykes S."/>
            <person name="Wortman J."/>
            <person name="Nusbaum C."/>
            <person name="Birren B."/>
        </authorList>
    </citation>
    <scope>NUCLEOTIDE SEQUENCE [LARGE SCALE GENOMIC DNA]</scope>
    <source>
        <strain evidence="2 3">ATCC 38327</strain>
    </source>
</reference>
<accession>A0A0L0ST06</accession>
<dbReference type="OrthoDB" id="7537227at2759"/>
<reference evidence="3" key="2">
    <citation type="submission" date="2009-11" db="EMBL/GenBank/DDBJ databases">
        <title>The Genome Sequence of Allomyces macrogynus strain ATCC 38327.</title>
        <authorList>
            <consortium name="The Broad Institute Genome Sequencing Platform"/>
            <person name="Russ C."/>
            <person name="Cuomo C."/>
            <person name="Shea T."/>
            <person name="Young S.K."/>
            <person name="Zeng Q."/>
            <person name="Koehrsen M."/>
            <person name="Haas B."/>
            <person name="Borodovsky M."/>
            <person name="Guigo R."/>
            <person name="Alvarado L."/>
            <person name="Berlin A."/>
            <person name="Borenstein D."/>
            <person name="Chen Z."/>
            <person name="Engels R."/>
            <person name="Freedman E."/>
            <person name="Gellesch M."/>
            <person name="Goldberg J."/>
            <person name="Griggs A."/>
            <person name="Gujja S."/>
            <person name="Heiman D."/>
            <person name="Hepburn T."/>
            <person name="Howarth C."/>
            <person name="Jen D."/>
            <person name="Larson L."/>
            <person name="Lewis B."/>
            <person name="Mehta T."/>
            <person name="Park D."/>
            <person name="Pearson M."/>
            <person name="Roberts A."/>
            <person name="Saif S."/>
            <person name="Shenoy N."/>
            <person name="Sisk P."/>
            <person name="Stolte C."/>
            <person name="Sykes S."/>
            <person name="Walk T."/>
            <person name="White J."/>
            <person name="Yandava C."/>
            <person name="Burger G."/>
            <person name="Gray M.W."/>
            <person name="Holland P.W.H."/>
            <person name="King N."/>
            <person name="Lang F.B.F."/>
            <person name="Roger A.J."/>
            <person name="Ruiz-Trillo I."/>
            <person name="Lander E."/>
            <person name="Nusbaum C."/>
        </authorList>
    </citation>
    <scope>NUCLEOTIDE SEQUENCE [LARGE SCALE GENOMIC DNA]</scope>
    <source>
        <strain evidence="3">ATCC 38327</strain>
    </source>
</reference>
<dbReference type="VEuPathDB" id="FungiDB:AMAG_09620"/>
<dbReference type="SMART" id="SM00185">
    <property type="entry name" value="ARM"/>
    <property type="match status" value="6"/>
</dbReference>
<dbReference type="PANTHER" id="PTHR46618">
    <property type="entry name" value="ARMADILLO REPEAT-CONTAINING PROTEIN 3"/>
    <property type="match status" value="1"/>
</dbReference>
<dbReference type="InterPro" id="IPR016024">
    <property type="entry name" value="ARM-type_fold"/>
</dbReference>
<dbReference type="STRING" id="578462.A0A0L0ST06"/>
<dbReference type="AlphaFoldDB" id="A0A0L0ST06"/>
<keyword evidence="3" id="KW-1185">Reference proteome</keyword>
<dbReference type="InterPro" id="IPR011989">
    <property type="entry name" value="ARM-like"/>
</dbReference>